<keyword evidence="3" id="KW-0813">Transport</keyword>
<evidence type="ECO:0000256" key="2">
    <source>
        <dbReference type="ARBA" id="ARBA00008520"/>
    </source>
</evidence>
<dbReference type="SUPFAM" id="SSF53850">
    <property type="entry name" value="Periplasmic binding protein-like II"/>
    <property type="match status" value="1"/>
</dbReference>
<dbReference type="Pfam" id="PF13416">
    <property type="entry name" value="SBP_bac_8"/>
    <property type="match status" value="1"/>
</dbReference>
<evidence type="ECO:0000313" key="6">
    <source>
        <dbReference type="Proteomes" id="UP000051461"/>
    </source>
</evidence>
<dbReference type="OrthoDB" id="9795467at2"/>
<dbReference type="PANTHER" id="PTHR43649">
    <property type="entry name" value="ARABINOSE-BINDING PROTEIN-RELATED"/>
    <property type="match status" value="1"/>
</dbReference>
<comment type="subcellular location">
    <subcellularLocation>
        <location evidence="1">Cell envelope</location>
    </subcellularLocation>
</comment>
<evidence type="ECO:0000313" key="5">
    <source>
        <dbReference type="EMBL" id="KRK33454.1"/>
    </source>
</evidence>
<protein>
    <submittedName>
        <fullName evidence="5">Glycerol-3-phosphate binding protein</fullName>
    </submittedName>
</protein>
<dbReference type="EMBL" id="AZDA01000116">
    <property type="protein sequence ID" value="KRK33454.1"/>
    <property type="molecule type" value="Genomic_DNA"/>
</dbReference>
<dbReference type="AlphaFoldDB" id="A0A0R1GH21"/>
<organism evidence="5 6">
    <name type="scientific">Loigolactobacillus bifermentans DSM 20003</name>
    <dbReference type="NCBI Taxonomy" id="1423726"/>
    <lineage>
        <taxon>Bacteria</taxon>
        <taxon>Bacillati</taxon>
        <taxon>Bacillota</taxon>
        <taxon>Bacilli</taxon>
        <taxon>Lactobacillales</taxon>
        <taxon>Lactobacillaceae</taxon>
        <taxon>Loigolactobacillus</taxon>
    </lineage>
</organism>
<sequence>MAVKLETRLWWCWLSGLLLIVTLTFGLGTTAYGAGRTKIVFWHEMTGPAQAQLMTDAKAFNASQSKYEVVPEFEGSYNEAVQKILHTHGTSAAPALFQSMDVSTAQLYHANVATPVQKFIDADHYDVSQISSVARAFYSQNGKQISMPFNTSQPVLYYNASLLKRLGIKAPPVNPTYSDITRVAKAITAKSNGKVKGLTVEVYGWLFEQFMANGNTVMANQNNGRSGYPTTVDFTSTATQKAMAWIRENIQAKDFIDFGAGSQAESNEIAAFLAGKLGMFVQSSAYISQLLAGTKDQLGITYYPHADGTKANGVSIGGASLWIANSQPKNVQQGAWQFIKYVMTPQAQAAWQKATGYLALNQKSQHQAILKQLYAKQPVAKVPSEQLAAATANPANSGIFMEGLLQERTLTQTAMATIYNGGNITSALKTAETSMNQYLANNNRANQYTNH</sequence>
<dbReference type="RefSeq" id="WP_057905388.1">
    <property type="nucleotide sequence ID" value="NZ_AZDA01000116.1"/>
</dbReference>
<comment type="caution">
    <text evidence="5">The sequence shown here is derived from an EMBL/GenBank/DDBJ whole genome shotgun (WGS) entry which is preliminary data.</text>
</comment>
<evidence type="ECO:0000256" key="4">
    <source>
        <dbReference type="ARBA" id="ARBA00022729"/>
    </source>
</evidence>
<dbReference type="InterPro" id="IPR006059">
    <property type="entry name" value="SBP"/>
</dbReference>
<dbReference type="Proteomes" id="UP000051461">
    <property type="component" value="Unassembled WGS sequence"/>
</dbReference>
<dbReference type="InterPro" id="IPR050490">
    <property type="entry name" value="Bact_solute-bd_prot1"/>
</dbReference>
<dbReference type="PATRIC" id="fig|1423726.3.peg.1262"/>
<keyword evidence="6" id="KW-1185">Reference proteome</keyword>
<name>A0A0R1GH21_9LACO</name>
<proteinExistence type="inferred from homology"/>
<evidence type="ECO:0000256" key="1">
    <source>
        <dbReference type="ARBA" id="ARBA00004196"/>
    </source>
</evidence>
<reference evidence="5 6" key="1">
    <citation type="journal article" date="2015" name="Genome Announc.">
        <title>Expanding the biotechnology potential of lactobacilli through comparative genomics of 213 strains and associated genera.</title>
        <authorList>
            <person name="Sun Z."/>
            <person name="Harris H.M."/>
            <person name="McCann A."/>
            <person name="Guo C."/>
            <person name="Argimon S."/>
            <person name="Zhang W."/>
            <person name="Yang X."/>
            <person name="Jeffery I.B."/>
            <person name="Cooney J.C."/>
            <person name="Kagawa T.F."/>
            <person name="Liu W."/>
            <person name="Song Y."/>
            <person name="Salvetti E."/>
            <person name="Wrobel A."/>
            <person name="Rasinkangas P."/>
            <person name="Parkhill J."/>
            <person name="Rea M.C."/>
            <person name="O'Sullivan O."/>
            <person name="Ritari J."/>
            <person name="Douillard F.P."/>
            <person name="Paul Ross R."/>
            <person name="Yang R."/>
            <person name="Briner A.E."/>
            <person name="Felis G.E."/>
            <person name="de Vos W.M."/>
            <person name="Barrangou R."/>
            <person name="Klaenhammer T.R."/>
            <person name="Caufield P.W."/>
            <person name="Cui Y."/>
            <person name="Zhang H."/>
            <person name="O'Toole P.W."/>
        </authorList>
    </citation>
    <scope>NUCLEOTIDE SEQUENCE [LARGE SCALE GENOMIC DNA]</scope>
    <source>
        <strain evidence="5 6">DSM 20003</strain>
    </source>
</reference>
<keyword evidence="4" id="KW-0732">Signal</keyword>
<dbReference type="Gene3D" id="3.40.190.10">
    <property type="entry name" value="Periplasmic binding protein-like II"/>
    <property type="match status" value="2"/>
</dbReference>
<gene>
    <name evidence="5" type="ORF">FC07_GL001215</name>
</gene>
<dbReference type="STRING" id="1423726.FC07_GL001215"/>
<accession>A0A0R1GH21</accession>
<evidence type="ECO:0000256" key="3">
    <source>
        <dbReference type="ARBA" id="ARBA00022448"/>
    </source>
</evidence>
<comment type="similarity">
    <text evidence="2">Belongs to the bacterial solute-binding protein 1 family.</text>
</comment>
<dbReference type="PANTHER" id="PTHR43649:SF31">
    <property type="entry name" value="SN-GLYCEROL-3-PHOSPHATE-BINDING PERIPLASMIC PROTEIN UGPB"/>
    <property type="match status" value="1"/>
</dbReference>
<dbReference type="GO" id="GO:0030313">
    <property type="term" value="C:cell envelope"/>
    <property type="evidence" value="ECO:0007669"/>
    <property type="project" value="UniProtKB-SubCell"/>
</dbReference>